<dbReference type="PANTHER" id="PTHR44259">
    <property type="entry name" value="OS07G0183000 PROTEIN-RELATED"/>
    <property type="match status" value="1"/>
</dbReference>
<comment type="caution">
    <text evidence="2">The sequence shown here is derived from an EMBL/GenBank/DDBJ whole genome shotgun (WGS) entry which is preliminary data.</text>
</comment>
<evidence type="ECO:0000313" key="3">
    <source>
        <dbReference type="Proteomes" id="UP001281410"/>
    </source>
</evidence>
<gene>
    <name evidence="2" type="ORF">Dsin_004879</name>
</gene>
<dbReference type="Proteomes" id="UP001281410">
    <property type="component" value="Unassembled WGS sequence"/>
</dbReference>
<dbReference type="InterPro" id="IPR005174">
    <property type="entry name" value="KIB1-4_b-propeller"/>
</dbReference>
<name>A0AAE0AVU1_9ROSI</name>
<evidence type="ECO:0000313" key="2">
    <source>
        <dbReference type="EMBL" id="KAK3225017.1"/>
    </source>
</evidence>
<evidence type="ECO:0000259" key="1">
    <source>
        <dbReference type="Pfam" id="PF03478"/>
    </source>
</evidence>
<protein>
    <recommendedName>
        <fullName evidence="1">KIB1-4 beta-propeller domain-containing protein</fullName>
    </recommendedName>
</protein>
<accession>A0AAE0AVU1</accession>
<dbReference type="InterPro" id="IPR050942">
    <property type="entry name" value="F-box_BR-signaling"/>
</dbReference>
<proteinExistence type="predicted"/>
<dbReference type="AlphaFoldDB" id="A0AAE0AVU1"/>
<sequence length="301" mass="34324">MANWAALNHDLLVEIVWRITWYDDFVAFGGVCTSWRSAASILNFRSKSPQMPWLMLPSKVDRNLRGFFSVTKGATRQIILPKAYAKKCFSSRGFLITPGDNVWTTIDEWNGYYFDITYFNGKFYTINSKGTIMACDIKDDRSIETYTTAQLPNRIKLKDLHKLYILESAGKLLVVLRKGVYLHSMKEDESKSNYGTYAFQIFEVDICSNTCDEVKNLGKRALFLGDNSSLSIEVLDVTRCKSNCIYFTDDCRESYSAPCFCGGGGGKDMGIYNIQDESIEPYIRSNFCELVTPPLWVEQSF</sequence>
<organism evidence="2 3">
    <name type="scientific">Dipteronia sinensis</name>
    <dbReference type="NCBI Taxonomy" id="43782"/>
    <lineage>
        <taxon>Eukaryota</taxon>
        <taxon>Viridiplantae</taxon>
        <taxon>Streptophyta</taxon>
        <taxon>Embryophyta</taxon>
        <taxon>Tracheophyta</taxon>
        <taxon>Spermatophyta</taxon>
        <taxon>Magnoliopsida</taxon>
        <taxon>eudicotyledons</taxon>
        <taxon>Gunneridae</taxon>
        <taxon>Pentapetalae</taxon>
        <taxon>rosids</taxon>
        <taxon>malvids</taxon>
        <taxon>Sapindales</taxon>
        <taxon>Sapindaceae</taxon>
        <taxon>Hippocastanoideae</taxon>
        <taxon>Acereae</taxon>
        <taxon>Dipteronia</taxon>
    </lineage>
</organism>
<feature type="domain" description="KIB1-4 beta-propeller" evidence="1">
    <location>
        <begin position="93"/>
        <end position="273"/>
    </location>
</feature>
<dbReference type="Pfam" id="PF03478">
    <property type="entry name" value="Beta-prop_KIB1-4"/>
    <property type="match status" value="1"/>
</dbReference>
<reference evidence="2" key="1">
    <citation type="journal article" date="2023" name="Plant J.">
        <title>Genome sequences and population genomics provide insights into the demographic history, inbreeding, and mutation load of two 'living fossil' tree species of Dipteronia.</title>
        <authorList>
            <person name="Feng Y."/>
            <person name="Comes H.P."/>
            <person name="Chen J."/>
            <person name="Zhu S."/>
            <person name="Lu R."/>
            <person name="Zhang X."/>
            <person name="Li P."/>
            <person name="Qiu J."/>
            <person name="Olsen K.M."/>
            <person name="Qiu Y."/>
        </authorList>
    </citation>
    <scope>NUCLEOTIDE SEQUENCE</scope>
    <source>
        <strain evidence="2">NBL</strain>
    </source>
</reference>
<dbReference type="PANTHER" id="PTHR44259:SF108">
    <property type="entry name" value="F-BOX PROTEIN SKIP23-LIKE"/>
    <property type="match status" value="1"/>
</dbReference>
<keyword evidence="3" id="KW-1185">Reference proteome</keyword>
<dbReference type="EMBL" id="JANJYJ010000002">
    <property type="protein sequence ID" value="KAK3225017.1"/>
    <property type="molecule type" value="Genomic_DNA"/>
</dbReference>